<evidence type="ECO:0000313" key="2">
    <source>
        <dbReference type="Proteomes" id="UP001189624"/>
    </source>
</evidence>
<dbReference type="Gramene" id="rna-AYBTSS11_LOCUS15619">
    <property type="protein sequence ID" value="CAJ1953050.1"/>
    <property type="gene ID" value="gene-AYBTSS11_LOCUS15619"/>
</dbReference>
<accession>A0AA86SDM6</accession>
<dbReference type="Proteomes" id="UP001189624">
    <property type="component" value="Chromosome 4"/>
</dbReference>
<gene>
    <name evidence="1" type="ORF">AYBTSS11_LOCUS15619</name>
</gene>
<sequence>MVEVLKISNVRRRNFLSEPLFRGEPAQALLRNLFNRRERQIFFTVLANRFGL</sequence>
<name>A0AA86SDM6_9FABA</name>
<protein>
    <submittedName>
        <fullName evidence="1">Uncharacterized protein</fullName>
    </submittedName>
</protein>
<dbReference type="EMBL" id="OY731401">
    <property type="protein sequence ID" value="CAJ1953050.1"/>
    <property type="molecule type" value="Genomic_DNA"/>
</dbReference>
<reference evidence="1" key="1">
    <citation type="submission" date="2023-10" db="EMBL/GenBank/DDBJ databases">
        <authorList>
            <person name="Domelevo Entfellner J.-B."/>
        </authorList>
    </citation>
    <scope>NUCLEOTIDE SEQUENCE</scope>
</reference>
<organism evidence="1 2">
    <name type="scientific">Sphenostylis stenocarpa</name>
    <dbReference type="NCBI Taxonomy" id="92480"/>
    <lineage>
        <taxon>Eukaryota</taxon>
        <taxon>Viridiplantae</taxon>
        <taxon>Streptophyta</taxon>
        <taxon>Embryophyta</taxon>
        <taxon>Tracheophyta</taxon>
        <taxon>Spermatophyta</taxon>
        <taxon>Magnoliopsida</taxon>
        <taxon>eudicotyledons</taxon>
        <taxon>Gunneridae</taxon>
        <taxon>Pentapetalae</taxon>
        <taxon>rosids</taxon>
        <taxon>fabids</taxon>
        <taxon>Fabales</taxon>
        <taxon>Fabaceae</taxon>
        <taxon>Papilionoideae</taxon>
        <taxon>50 kb inversion clade</taxon>
        <taxon>NPAAA clade</taxon>
        <taxon>indigoferoid/millettioid clade</taxon>
        <taxon>Phaseoleae</taxon>
        <taxon>Sphenostylis</taxon>
    </lineage>
</organism>
<evidence type="ECO:0000313" key="1">
    <source>
        <dbReference type="EMBL" id="CAJ1953050.1"/>
    </source>
</evidence>
<keyword evidence="2" id="KW-1185">Reference proteome</keyword>
<proteinExistence type="predicted"/>
<dbReference type="AlphaFoldDB" id="A0AA86SDM6"/>